<dbReference type="KEGG" id="amob:HG15A2_48330"/>
<name>A0A517N2X4_9BACT</name>
<gene>
    <name evidence="1" type="ORF">HG15A2_48330</name>
</gene>
<evidence type="ECO:0000313" key="2">
    <source>
        <dbReference type="Proteomes" id="UP000319852"/>
    </source>
</evidence>
<evidence type="ECO:0000313" key="1">
    <source>
        <dbReference type="EMBL" id="QDT01491.1"/>
    </source>
</evidence>
<keyword evidence="2" id="KW-1185">Reference proteome</keyword>
<sequence>MDQLVTVPLRSRGFAGEKLTLILKADREEMTRSGVWSQRSNPIYEPEIETHVVPVTGGTGNWIRTDQTYLTALRTVGVIDRNGALDLIGNRDYRTLR</sequence>
<protein>
    <submittedName>
        <fullName evidence="1">Uncharacterized protein</fullName>
    </submittedName>
</protein>
<proteinExistence type="predicted"/>
<dbReference type="EMBL" id="CP036263">
    <property type="protein sequence ID" value="QDT01491.1"/>
    <property type="molecule type" value="Genomic_DNA"/>
</dbReference>
<dbReference type="Proteomes" id="UP000319852">
    <property type="component" value="Chromosome"/>
</dbReference>
<accession>A0A517N2X4</accession>
<dbReference type="AlphaFoldDB" id="A0A517N2X4"/>
<organism evidence="1 2">
    <name type="scientific">Adhaeretor mobilis</name>
    <dbReference type="NCBI Taxonomy" id="1930276"/>
    <lineage>
        <taxon>Bacteria</taxon>
        <taxon>Pseudomonadati</taxon>
        <taxon>Planctomycetota</taxon>
        <taxon>Planctomycetia</taxon>
        <taxon>Pirellulales</taxon>
        <taxon>Lacipirellulaceae</taxon>
        <taxon>Adhaeretor</taxon>
    </lineage>
</organism>
<dbReference type="RefSeq" id="WP_145063677.1">
    <property type="nucleotide sequence ID" value="NZ_CP036263.1"/>
</dbReference>
<reference evidence="1 2" key="1">
    <citation type="submission" date="2019-02" db="EMBL/GenBank/DDBJ databases">
        <title>Deep-cultivation of Planctomycetes and their phenomic and genomic characterization uncovers novel biology.</title>
        <authorList>
            <person name="Wiegand S."/>
            <person name="Jogler M."/>
            <person name="Boedeker C."/>
            <person name="Pinto D."/>
            <person name="Vollmers J."/>
            <person name="Rivas-Marin E."/>
            <person name="Kohn T."/>
            <person name="Peeters S.H."/>
            <person name="Heuer A."/>
            <person name="Rast P."/>
            <person name="Oberbeckmann S."/>
            <person name="Bunk B."/>
            <person name="Jeske O."/>
            <person name="Meyerdierks A."/>
            <person name="Storesund J.E."/>
            <person name="Kallscheuer N."/>
            <person name="Luecker S."/>
            <person name="Lage O.M."/>
            <person name="Pohl T."/>
            <person name="Merkel B.J."/>
            <person name="Hornburger P."/>
            <person name="Mueller R.-W."/>
            <person name="Bruemmer F."/>
            <person name="Labrenz M."/>
            <person name="Spormann A.M."/>
            <person name="Op den Camp H."/>
            <person name="Overmann J."/>
            <person name="Amann R."/>
            <person name="Jetten M.S.M."/>
            <person name="Mascher T."/>
            <person name="Medema M.H."/>
            <person name="Devos D.P."/>
            <person name="Kaster A.-K."/>
            <person name="Ovreas L."/>
            <person name="Rohde M."/>
            <person name="Galperin M.Y."/>
            <person name="Jogler C."/>
        </authorList>
    </citation>
    <scope>NUCLEOTIDE SEQUENCE [LARGE SCALE GENOMIC DNA]</scope>
    <source>
        <strain evidence="1 2">HG15A2</strain>
    </source>
</reference>